<evidence type="ECO:0000256" key="1">
    <source>
        <dbReference type="ARBA" id="ARBA00023027"/>
    </source>
</evidence>
<dbReference type="SUPFAM" id="SSF52200">
    <property type="entry name" value="Toll/Interleukin receptor TIR domain"/>
    <property type="match status" value="3"/>
</dbReference>
<gene>
    <name evidence="4" type="ORF">Tco_0955450</name>
</gene>
<dbReference type="PANTHER" id="PTHR32009">
    <property type="entry name" value="TMV RESISTANCE PROTEIN N-LIKE"/>
    <property type="match status" value="1"/>
</dbReference>
<dbReference type="Gene3D" id="3.40.50.10140">
    <property type="entry name" value="Toll/interleukin-1 receptor homology (TIR) domain"/>
    <property type="match status" value="3"/>
</dbReference>
<keyword evidence="4" id="KW-0675">Receptor</keyword>
<dbReference type="Pfam" id="PF00069">
    <property type="entry name" value="Pkinase"/>
    <property type="match status" value="1"/>
</dbReference>
<dbReference type="SUPFAM" id="SSF56112">
    <property type="entry name" value="Protein kinase-like (PK-like)"/>
    <property type="match status" value="1"/>
</dbReference>
<dbReference type="PROSITE" id="PS00108">
    <property type="entry name" value="PROTEIN_KINASE_ST"/>
    <property type="match status" value="1"/>
</dbReference>
<feature type="domain" description="TIR" evidence="3">
    <location>
        <begin position="218"/>
        <end position="387"/>
    </location>
</feature>
<dbReference type="PROSITE" id="PS50011">
    <property type="entry name" value="PROTEIN_KINASE_DOM"/>
    <property type="match status" value="1"/>
</dbReference>
<feature type="domain" description="TIR" evidence="3">
    <location>
        <begin position="722"/>
        <end position="877"/>
    </location>
</feature>
<reference evidence="4" key="2">
    <citation type="submission" date="2022-01" db="EMBL/GenBank/DDBJ databases">
        <authorList>
            <person name="Yamashiro T."/>
            <person name="Shiraishi A."/>
            <person name="Satake H."/>
            <person name="Nakayama K."/>
        </authorList>
    </citation>
    <scope>NUCLEOTIDE SEQUENCE</scope>
</reference>
<dbReference type="InterPro" id="IPR035897">
    <property type="entry name" value="Toll_tir_struct_dom_sf"/>
</dbReference>
<dbReference type="Proteomes" id="UP001151760">
    <property type="component" value="Unassembled WGS sequence"/>
</dbReference>
<dbReference type="Gene3D" id="1.10.510.10">
    <property type="entry name" value="Transferase(Phosphotransferase) domain 1"/>
    <property type="match status" value="1"/>
</dbReference>
<name>A0ABQ5E785_9ASTR</name>
<dbReference type="PANTHER" id="PTHR32009:SF109">
    <property type="entry name" value="TOLL-INTERLEUKIN-RESISTANCE (TIR) DOMAIN FAMILY PROTEIN"/>
    <property type="match status" value="1"/>
</dbReference>
<evidence type="ECO:0000259" key="3">
    <source>
        <dbReference type="PROSITE" id="PS50104"/>
    </source>
</evidence>
<keyword evidence="5" id="KW-1185">Reference proteome</keyword>
<proteinExistence type="predicted"/>
<evidence type="ECO:0000313" key="4">
    <source>
        <dbReference type="EMBL" id="GJT46735.1"/>
    </source>
</evidence>
<dbReference type="SMART" id="SM00220">
    <property type="entry name" value="S_TKc"/>
    <property type="match status" value="1"/>
</dbReference>
<dbReference type="PROSITE" id="PS50104">
    <property type="entry name" value="TIR"/>
    <property type="match status" value="3"/>
</dbReference>
<sequence length="901" mass="103432">MASTSASSTQVWNHDVYLSFRGQDTRYNFVDHLHAALQQRGINTYLDTESLPHGGPIVKTLLKAIQESRIVVVVLSQNYVHSYICLRELVHIMKCKNERGQIVMPIFYHVDPSNVPKQNRTYGDLFCKHYLYNDEKVESWRKALREVSDLPGWVLNERLYRHESTCIKEVADTISNKLLPDTGIVSRFQDQKLGVGDSLIMVPSRPSYSTPDSSSKLRTQSVYLSFRGIDTGNFVEYLYSALDQAEILTYMKEDTFPLDEPFTPSHMKVIEESQIAVIIFSRNYATSSCCLDELAYIMKCMVERGKTVMPVYYGVYPASVRRQTGEYEEAFAKFENSKETDKVESWRKALRDASGLFGWEISDKMLPFVEHESKYIKLIVDTISKSLFPDKGFIGVQTRLEGLRNGGGGNGMTNFRCSPEELERLKIPLQNIRLATNSFSEEKRIARGGYGEVYRGQTEQLGIIAVKRLTSNSGQGDREYQMEIQLLSTYKHENIVSLVGCCDEGSERILVYRYEKNGSLDRLLHRKDLTWIRRLKVCLDTARALEYLHDDVQHHHTIVHRDVKSSNILLDETWKAKISDFGLSRIYPASVHSVIFTSACGTLGYVDPLYKDNDMLTQKSDVYSFGIVMLEVLFGRLVNKDVKYFNDHYFSVRCAQDHSENKTLDEIIESNLRSQMNSDSLVTFTSIAYQCLKKRREERPTMSQVVVQLEKALDYQQGLSGFLHDVYISFRDRDTECHIVDDIRAALDQEGISTYKDDVTQSRKEPVLLKSIERSRLFVIIFTKKFAVNSWYLDEVAKITECSKEKGQFILPIFYNVSSSDVRTQKGYFGEVMSEYDTHPRMEVWRKALVEATIAAGLDYSKFRCIADLVKKVVEEIKSGLSENDKKKANVLDEEPKQPTE</sequence>
<dbReference type="Pfam" id="PF01582">
    <property type="entry name" value="TIR"/>
    <property type="match status" value="3"/>
</dbReference>
<dbReference type="InterPro" id="IPR008271">
    <property type="entry name" value="Ser/Thr_kinase_AS"/>
</dbReference>
<keyword evidence="1" id="KW-0520">NAD</keyword>
<comment type="caution">
    <text evidence="4">The sequence shown here is derived from an EMBL/GenBank/DDBJ whole genome shotgun (WGS) entry which is preliminary data.</text>
</comment>
<feature type="domain" description="TIR" evidence="3">
    <location>
        <begin position="12"/>
        <end position="178"/>
    </location>
</feature>
<evidence type="ECO:0000259" key="2">
    <source>
        <dbReference type="PROSITE" id="PS50011"/>
    </source>
</evidence>
<dbReference type="SMART" id="SM00255">
    <property type="entry name" value="TIR"/>
    <property type="match status" value="3"/>
</dbReference>
<evidence type="ECO:0000313" key="5">
    <source>
        <dbReference type="Proteomes" id="UP001151760"/>
    </source>
</evidence>
<dbReference type="InterPro" id="IPR011009">
    <property type="entry name" value="Kinase-like_dom_sf"/>
</dbReference>
<dbReference type="EMBL" id="BQNB010016009">
    <property type="protein sequence ID" value="GJT46735.1"/>
    <property type="molecule type" value="Genomic_DNA"/>
</dbReference>
<feature type="domain" description="Protein kinase" evidence="2">
    <location>
        <begin position="439"/>
        <end position="713"/>
    </location>
</feature>
<reference evidence="4" key="1">
    <citation type="journal article" date="2022" name="Int. J. Mol. Sci.">
        <title>Draft Genome of Tanacetum Coccineum: Genomic Comparison of Closely Related Tanacetum-Family Plants.</title>
        <authorList>
            <person name="Yamashiro T."/>
            <person name="Shiraishi A."/>
            <person name="Nakayama K."/>
            <person name="Satake H."/>
        </authorList>
    </citation>
    <scope>NUCLEOTIDE SEQUENCE</scope>
</reference>
<accession>A0ABQ5E785</accession>
<dbReference type="Gene3D" id="3.30.200.20">
    <property type="entry name" value="Phosphorylase Kinase, domain 1"/>
    <property type="match status" value="1"/>
</dbReference>
<dbReference type="InterPro" id="IPR000719">
    <property type="entry name" value="Prot_kinase_dom"/>
</dbReference>
<protein>
    <submittedName>
        <fullName evidence="4">Toll/interleukin-1 receptor domain-containing protein</fullName>
    </submittedName>
</protein>
<organism evidence="4 5">
    <name type="scientific">Tanacetum coccineum</name>
    <dbReference type="NCBI Taxonomy" id="301880"/>
    <lineage>
        <taxon>Eukaryota</taxon>
        <taxon>Viridiplantae</taxon>
        <taxon>Streptophyta</taxon>
        <taxon>Embryophyta</taxon>
        <taxon>Tracheophyta</taxon>
        <taxon>Spermatophyta</taxon>
        <taxon>Magnoliopsida</taxon>
        <taxon>eudicotyledons</taxon>
        <taxon>Gunneridae</taxon>
        <taxon>Pentapetalae</taxon>
        <taxon>asterids</taxon>
        <taxon>campanulids</taxon>
        <taxon>Asterales</taxon>
        <taxon>Asteraceae</taxon>
        <taxon>Asteroideae</taxon>
        <taxon>Anthemideae</taxon>
        <taxon>Anthemidinae</taxon>
        <taxon>Tanacetum</taxon>
    </lineage>
</organism>
<dbReference type="InterPro" id="IPR000157">
    <property type="entry name" value="TIR_dom"/>
</dbReference>